<protein>
    <submittedName>
        <fullName evidence="1">Uncharacterized protein</fullName>
    </submittedName>
</protein>
<evidence type="ECO:0000313" key="1">
    <source>
        <dbReference type="EMBL" id="ECV5687666.1"/>
    </source>
</evidence>
<reference evidence="1" key="3">
    <citation type="submission" date="2019-09" db="EMBL/GenBank/DDBJ databases">
        <authorList>
            <person name="Ashton P.M."/>
            <person name="Dallman T."/>
            <person name="Nair S."/>
            <person name="De Pinna E."/>
            <person name="Peters T."/>
            <person name="Grant K."/>
        </authorList>
    </citation>
    <scope>NUCLEOTIDE SEQUENCE</scope>
    <source>
        <strain evidence="1">800630</strain>
    </source>
</reference>
<reference evidence="2" key="1">
    <citation type="journal article" date="2018" name="Genome Biol.">
        <title>SKESA: strategic k-mer extension for scrupulous assemblies.</title>
        <authorList>
            <person name="Souvorov A."/>
            <person name="Agarwala R."/>
            <person name="Lipman D.J."/>
        </authorList>
    </citation>
    <scope>NUCLEOTIDE SEQUENCE</scope>
    <source>
        <strain evidence="2">13-0328</strain>
    </source>
</reference>
<reference evidence="2" key="2">
    <citation type="submission" date="2018-07" db="EMBL/GenBank/DDBJ databases">
        <authorList>
            <consortium name="NCBI Pathogen Detection Project"/>
        </authorList>
    </citation>
    <scope>NUCLEOTIDE SEQUENCE</scope>
    <source>
        <strain evidence="2">13-0328</strain>
    </source>
</reference>
<gene>
    <name evidence="1" type="ORF">F2K19_13830</name>
    <name evidence="2" type="ORF">G0D71_18520</name>
</gene>
<proteinExistence type="predicted"/>
<organism evidence="1">
    <name type="scientific">Salmonella enterica I</name>
    <dbReference type="NCBI Taxonomy" id="59201"/>
    <lineage>
        <taxon>Bacteria</taxon>
        <taxon>Pseudomonadati</taxon>
        <taxon>Pseudomonadota</taxon>
        <taxon>Gammaproteobacteria</taxon>
        <taxon>Enterobacterales</taxon>
        <taxon>Enterobacteriaceae</taxon>
        <taxon>Salmonella</taxon>
    </lineage>
</organism>
<name>A0A5U3E3G5_SALET</name>
<accession>A0A5U3E3G5</accession>
<sequence>MHYFSRNTFLINCKGILSRSAEALSRRALLNKEIGGSDRYCRFSIGFPWQSKSLKSTSERQQ</sequence>
<evidence type="ECO:0000313" key="2">
    <source>
        <dbReference type="EMBL" id="HAC6885344.1"/>
    </source>
</evidence>
<dbReference type="AlphaFoldDB" id="A0A5U3E3G5"/>
<comment type="caution">
    <text evidence="1">The sequence shown here is derived from an EMBL/GenBank/DDBJ whole genome shotgun (WGS) entry which is preliminary data.</text>
</comment>
<dbReference type="EMBL" id="DAAMJF010000051">
    <property type="protein sequence ID" value="HAC6885344.1"/>
    <property type="molecule type" value="Genomic_DNA"/>
</dbReference>
<dbReference type="EMBL" id="AAKTOF010000009">
    <property type="protein sequence ID" value="ECV5687666.1"/>
    <property type="molecule type" value="Genomic_DNA"/>
</dbReference>